<dbReference type="Proteomes" id="UP001187192">
    <property type="component" value="Unassembled WGS sequence"/>
</dbReference>
<organism evidence="1 2">
    <name type="scientific">Ficus carica</name>
    <name type="common">Common fig</name>
    <dbReference type="NCBI Taxonomy" id="3494"/>
    <lineage>
        <taxon>Eukaryota</taxon>
        <taxon>Viridiplantae</taxon>
        <taxon>Streptophyta</taxon>
        <taxon>Embryophyta</taxon>
        <taxon>Tracheophyta</taxon>
        <taxon>Spermatophyta</taxon>
        <taxon>Magnoliopsida</taxon>
        <taxon>eudicotyledons</taxon>
        <taxon>Gunneridae</taxon>
        <taxon>Pentapetalae</taxon>
        <taxon>rosids</taxon>
        <taxon>fabids</taxon>
        <taxon>Rosales</taxon>
        <taxon>Moraceae</taxon>
        <taxon>Ficeae</taxon>
        <taxon>Ficus</taxon>
    </lineage>
</organism>
<keyword evidence="2" id="KW-1185">Reference proteome</keyword>
<dbReference type="AlphaFoldDB" id="A0AA88DWJ0"/>
<reference evidence="1" key="1">
    <citation type="submission" date="2023-07" db="EMBL/GenBank/DDBJ databases">
        <title>draft genome sequence of fig (Ficus carica).</title>
        <authorList>
            <person name="Takahashi T."/>
            <person name="Nishimura K."/>
        </authorList>
    </citation>
    <scope>NUCLEOTIDE SEQUENCE</scope>
</reference>
<evidence type="ECO:0000313" key="2">
    <source>
        <dbReference type="Proteomes" id="UP001187192"/>
    </source>
</evidence>
<dbReference type="EMBL" id="BTGU01000140">
    <property type="protein sequence ID" value="GMN63023.1"/>
    <property type="molecule type" value="Genomic_DNA"/>
</dbReference>
<comment type="caution">
    <text evidence="1">The sequence shown here is derived from an EMBL/GenBank/DDBJ whole genome shotgun (WGS) entry which is preliminary data.</text>
</comment>
<gene>
    <name evidence="1" type="ORF">TIFTF001_032104</name>
</gene>
<evidence type="ECO:0000313" key="1">
    <source>
        <dbReference type="EMBL" id="GMN63023.1"/>
    </source>
</evidence>
<protein>
    <submittedName>
        <fullName evidence="1">Uncharacterized protein</fullName>
    </submittedName>
</protein>
<sequence>MEEMYDPLDQYDVNYKNKTIYSELFMSIIRAEFLAVGGGIFDSVPASKSTVEALEKFRNERKAVKMKTNQSV</sequence>
<accession>A0AA88DWJ0</accession>
<name>A0AA88DWJ0_FICCA</name>
<proteinExistence type="predicted"/>